<sequence>MMTLVVVGFFLLCATAMWVGWRRKAAAQRARYAPFPLVPPADDGVDLGEPIASMDGIYVATTAAGRWQDRIVAHGVGWRGPATLRRHRAGVVVSRGGARDLFIAADAIRDVTTARGMAGKVMGTDGLLVITWQHGDTEVDTGFRGDDRGTYADWIAALRPARPAELATSAATDTAASAATPASPSDSSDDKGETQ</sequence>
<dbReference type="InterPro" id="IPR057446">
    <property type="entry name" value="PH_bac"/>
</dbReference>
<feature type="domain" description="PH" evidence="2">
    <location>
        <begin position="46"/>
        <end position="158"/>
    </location>
</feature>
<dbReference type="Pfam" id="PF25362">
    <property type="entry name" value="bPH_11"/>
    <property type="match status" value="1"/>
</dbReference>
<dbReference type="EMBL" id="JBHSXX010000001">
    <property type="protein sequence ID" value="MFC6869303.1"/>
    <property type="molecule type" value="Genomic_DNA"/>
</dbReference>
<feature type="compositionally biased region" description="Low complexity" evidence="1">
    <location>
        <begin position="165"/>
        <end position="186"/>
    </location>
</feature>
<evidence type="ECO:0000313" key="3">
    <source>
        <dbReference type="EMBL" id="MFC6869303.1"/>
    </source>
</evidence>
<dbReference type="RefSeq" id="WP_345389945.1">
    <property type="nucleotide sequence ID" value="NZ_BAABLA010000003.1"/>
</dbReference>
<proteinExistence type="predicted"/>
<name>A0ABW2C2X8_9PSEU</name>
<reference evidence="4" key="1">
    <citation type="journal article" date="2019" name="Int. J. Syst. Evol. Microbiol.">
        <title>The Global Catalogue of Microorganisms (GCM) 10K type strain sequencing project: providing services to taxonomists for standard genome sequencing and annotation.</title>
        <authorList>
            <consortium name="The Broad Institute Genomics Platform"/>
            <consortium name="The Broad Institute Genome Sequencing Center for Infectious Disease"/>
            <person name="Wu L."/>
            <person name="Ma J."/>
        </authorList>
    </citation>
    <scope>NUCLEOTIDE SEQUENCE [LARGE SCALE GENOMIC DNA]</scope>
    <source>
        <strain evidence="4">KCTC 32255</strain>
    </source>
</reference>
<evidence type="ECO:0000313" key="4">
    <source>
        <dbReference type="Proteomes" id="UP001596337"/>
    </source>
</evidence>
<evidence type="ECO:0000256" key="1">
    <source>
        <dbReference type="SAM" id="MobiDB-lite"/>
    </source>
</evidence>
<accession>A0ABW2C2X8</accession>
<comment type="caution">
    <text evidence="3">The sequence shown here is derived from an EMBL/GenBank/DDBJ whole genome shotgun (WGS) entry which is preliminary data.</text>
</comment>
<gene>
    <name evidence="3" type="ORF">ACFQGD_19350</name>
</gene>
<evidence type="ECO:0000259" key="2">
    <source>
        <dbReference type="Pfam" id="PF25362"/>
    </source>
</evidence>
<feature type="region of interest" description="Disordered" evidence="1">
    <location>
        <begin position="165"/>
        <end position="195"/>
    </location>
</feature>
<keyword evidence="4" id="KW-1185">Reference proteome</keyword>
<protein>
    <submittedName>
        <fullName evidence="3">Transporter</fullName>
    </submittedName>
</protein>
<dbReference type="Proteomes" id="UP001596337">
    <property type="component" value="Unassembled WGS sequence"/>
</dbReference>
<organism evidence="3 4">
    <name type="scientific">Haloechinothrix salitolerans</name>
    <dbReference type="NCBI Taxonomy" id="926830"/>
    <lineage>
        <taxon>Bacteria</taxon>
        <taxon>Bacillati</taxon>
        <taxon>Actinomycetota</taxon>
        <taxon>Actinomycetes</taxon>
        <taxon>Pseudonocardiales</taxon>
        <taxon>Pseudonocardiaceae</taxon>
        <taxon>Haloechinothrix</taxon>
    </lineage>
</organism>